<comment type="caution">
    <text evidence="16">The sequence shown here is derived from an EMBL/GenBank/DDBJ whole genome shotgun (WGS) entry which is preliminary data.</text>
</comment>
<dbReference type="EMBL" id="WEIO01000001">
    <property type="protein sequence ID" value="KAB7708636.1"/>
    <property type="molecule type" value="Genomic_DNA"/>
</dbReference>
<dbReference type="InterPro" id="IPR036068">
    <property type="entry name" value="Nicotinate_pribotase-like_C"/>
</dbReference>
<dbReference type="GO" id="GO:0034213">
    <property type="term" value="P:quinolinate catabolic process"/>
    <property type="evidence" value="ECO:0007669"/>
    <property type="project" value="TreeGrafter"/>
</dbReference>
<dbReference type="InterPro" id="IPR037128">
    <property type="entry name" value="Quinolinate_PRibosylTase_N_sf"/>
</dbReference>
<feature type="binding site" evidence="13">
    <location>
        <begin position="238"/>
        <end position="240"/>
    </location>
    <ligand>
        <name>substrate</name>
    </ligand>
</feature>
<dbReference type="AlphaFoldDB" id="A0A6I1FZ25"/>
<feature type="binding site" evidence="13">
    <location>
        <position position="97"/>
    </location>
    <ligand>
        <name>substrate</name>
    </ligand>
</feature>
<dbReference type="CDD" id="cd01572">
    <property type="entry name" value="QPRTase"/>
    <property type="match status" value="1"/>
</dbReference>
<dbReference type="EC" id="2.4.2.19" evidence="5"/>
<feature type="binding site" evidence="13">
    <location>
        <position position="154"/>
    </location>
    <ligand>
        <name>substrate</name>
    </ligand>
</feature>
<feature type="domain" description="Quinolinate phosphoribosyl transferase C-terminal" evidence="14">
    <location>
        <begin position="109"/>
        <end position="272"/>
    </location>
</feature>
<evidence type="ECO:0000259" key="15">
    <source>
        <dbReference type="Pfam" id="PF02749"/>
    </source>
</evidence>
<dbReference type="InterPro" id="IPR002638">
    <property type="entry name" value="Quinolinate_PRibosylTrfase_C"/>
</dbReference>
<feature type="binding site" evidence="13">
    <location>
        <position position="164"/>
    </location>
    <ligand>
        <name>substrate</name>
    </ligand>
</feature>
<feature type="binding site" evidence="13">
    <location>
        <begin position="130"/>
        <end position="132"/>
    </location>
    <ligand>
        <name>substrate</name>
    </ligand>
</feature>
<dbReference type="InterPro" id="IPR022412">
    <property type="entry name" value="Quinolinate_PRibosylTrfase_N"/>
</dbReference>
<dbReference type="InterPro" id="IPR027277">
    <property type="entry name" value="NadC/ModD"/>
</dbReference>
<dbReference type="GO" id="GO:0004514">
    <property type="term" value="F:nicotinate-nucleotide diphosphorylase (carboxylating) activity"/>
    <property type="evidence" value="ECO:0007669"/>
    <property type="project" value="UniProtKB-EC"/>
</dbReference>
<protein>
    <recommendedName>
        <fullName evidence="11">Probable nicotinate-nucleotide pyrophosphorylase [carboxylating]</fullName>
        <ecNumber evidence="5">2.4.2.19</ecNumber>
    </recommendedName>
    <alternativeName>
        <fullName evidence="9">Quinolinate phosphoribosyltransferase [decarboxylating]</fullName>
    </alternativeName>
</protein>
<evidence type="ECO:0000256" key="3">
    <source>
        <dbReference type="ARBA" id="ARBA00009400"/>
    </source>
</evidence>
<dbReference type="Gene3D" id="3.20.20.70">
    <property type="entry name" value="Aldolase class I"/>
    <property type="match status" value="1"/>
</dbReference>
<evidence type="ECO:0000256" key="9">
    <source>
        <dbReference type="ARBA" id="ARBA00033102"/>
    </source>
</evidence>
<dbReference type="SUPFAM" id="SSF54675">
    <property type="entry name" value="Nicotinate/Quinolinate PRTase N-terminal domain-like"/>
    <property type="match status" value="1"/>
</dbReference>
<dbReference type="SUPFAM" id="SSF51690">
    <property type="entry name" value="Nicotinate/Quinolinate PRTase C-terminal domain-like"/>
    <property type="match status" value="1"/>
</dbReference>
<evidence type="ECO:0000256" key="2">
    <source>
        <dbReference type="ARBA" id="ARBA00004893"/>
    </source>
</evidence>
<gene>
    <name evidence="16" type="primary">nadC</name>
    <name evidence="16" type="ORF">F9802_00295</name>
</gene>
<reference evidence="16 17" key="1">
    <citation type="submission" date="2019-10" db="EMBL/GenBank/DDBJ databases">
        <title>Bacillus aerolatum sp. nov., isolated from bioaerosol of sport playgrounds.</title>
        <authorList>
            <person name="Chen P."/>
            <person name="Zhang G."/>
        </authorList>
    </citation>
    <scope>NUCLEOTIDE SEQUENCE [LARGE SCALE GENOMIC DNA]</scope>
    <source>
        <strain evidence="16 17">CX253</strain>
    </source>
</reference>
<evidence type="ECO:0000256" key="6">
    <source>
        <dbReference type="ARBA" id="ARBA00022642"/>
    </source>
</evidence>
<comment type="subunit">
    <text evidence="4">Hexamer formed by 3 homodimers.</text>
</comment>
<dbReference type="Gene3D" id="3.90.1170.20">
    <property type="entry name" value="Quinolinate phosphoribosyl transferase, N-terminal domain"/>
    <property type="match status" value="1"/>
</dbReference>
<dbReference type="FunFam" id="3.90.1170.20:FF:000001">
    <property type="entry name" value="Nicotinate-nucleotide diphosphorylase (Carboxylating)"/>
    <property type="match status" value="1"/>
</dbReference>
<evidence type="ECO:0000256" key="11">
    <source>
        <dbReference type="ARBA" id="ARBA00069173"/>
    </source>
</evidence>
<feature type="domain" description="Quinolinate phosphoribosyl transferase N-terminal" evidence="15">
    <location>
        <begin position="22"/>
        <end position="107"/>
    </location>
</feature>
<dbReference type="Pfam" id="PF01729">
    <property type="entry name" value="QRPTase_C"/>
    <property type="match status" value="1"/>
</dbReference>
<evidence type="ECO:0000256" key="12">
    <source>
        <dbReference type="PIRNR" id="PIRNR006250"/>
    </source>
</evidence>
<accession>A0A6I1FZ25</accession>
<feature type="binding site" evidence="13">
    <location>
        <position position="215"/>
    </location>
    <ligand>
        <name>substrate</name>
    </ligand>
</feature>
<evidence type="ECO:0000313" key="17">
    <source>
        <dbReference type="Proteomes" id="UP000429595"/>
    </source>
</evidence>
<evidence type="ECO:0000256" key="10">
    <source>
        <dbReference type="ARBA" id="ARBA00047445"/>
    </source>
</evidence>
<comment type="similarity">
    <text evidence="3 12">Belongs to the NadC/ModD family.</text>
</comment>
<proteinExistence type="inferred from homology"/>
<dbReference type="NCBIfam" id="TIGR00078">
    <property type="entry name" value="nadC"/>
    <property type="match status" value="1"/>
</dbReference>
<evidence type="ECO:0000256" key="13">
    <source>
        <dbReference type="PIRSR" id="PIRSR006250-1"/>
    </source>
</evidence>
<dbReference type="FunFam" id="3.20.20.70:FF:000030">
    <property type="entry name" value="Nicotinate-nucleotide pyrophosphorylase, carboxylating"/>
    <property type="match status" value="1"/>
</dbReference>
<dbReference type="GO" id="GO:0009435">
    <property type="term" value="P:NAD+ biosynthetic process"/>
    <property type="evidence" value="ECO:0007669"/>
    <property type="project" value="UniProtKB-UniPathway"/>
</dbReference>
<evidence type="ECO:0000313" key="16">
    <source>
        <dbReference type="EMBL" id="KAB7708636.1"/>
    </source>
</evidence>
<organism evidence="16 17">
    <name type="scientific">Bacillus aerolatus</name>
    <dbReference type="NCBI Taxonomy" id="2653354"/>
    <lineage>
        <taxon>Bacteria</taxon>
        <taxon>Bacillati</taxon>
        <taxon>Bacillota</taxon>
        <taxon>Bacilli</taxon>
        <taxon>Bacillales</taxon>
        <taxon>Bacillaceae</taxon>
        <taxon>Bacillus</taxon>
    </lineage>
</organism>
<feature type="binding site" evidence="13">
    <location>
        <begin position="259"/>
        <end position="261"/>
    </location>
    <ligand>
        <name>substrate</name>
    </ligand>
</feature>
<comment type="catalytic activity">
    <reaction evidence="10">
        <text>nicotinate beta-D-ribonucleotide + CO2 + diphosphate = quinolinate + 5-phospho-alpha-D-ribose 1-diphosphate + 2 H(+)</text>
        <dbReference type="Rhea" id="RHEA:12733"/>
        <dbReference type="ChEBI" id="CHEBI:15378"/>
        <dbReference type="ChEBI" id="CHEBI:16526"/>
        <dbReference type="ChEBI" id="CHEBI:29959"/>
        <dbReference type="ChEBI" id="CHEBI:33019"/>
        <dbReference type="ChEBI" id="CHEBI:57502"/>
        <dbReference type="ChEBI" id="CHEBI:58017"/>
        <dbReference type="EC" id="2.4.2.19"/>
    </reaction>
</comment>
<evidence type="ECO:0000256" key="4">
    <source>
        <dbReference type="ARBA" id="ARBA00011218"/>
    </source>
</evidence>
<dbReference type="Proteomes" id="UP000429595">
    <property type="component" value="Unassembled WGS sequence"/>
</dbReference>
<dbReference type="GO" id="GO:0005737">
    <property type="term" value="C:cytoplasm"/>
    <property type="evidence" value="ECO:0007669"/>
    <property type="project" value="TreeGrafter"/>
</dbReference>
<name>A0A6I1FZ25_9BACI</name>
<comment type="function">
    <text evidence="1">Involved in the catabolism of quinolinic acid (QA).</text>
</comment>
<feature type="binding site" evidence="13">
    <location>
        <position position="194"/>
    </location>
    <ligand>
        <name>substrate</name>
    </ligand>
</feature>
<dbReference type="RefSeq" id="WP_152149161.1">
    <property type="nucleotide sequence ID" value="NZ_WEIO01000001.1"/>
</dbReference>
<dbReference type="InterPro" id="IPR004393">
    <property type="entry name" value="NadC"/>
</dbReference>
<evidence type="ECO:0000256" key="5">
    <source>
        <dbReference type="ARBA" id="ARBA00011944"/>
    </source>
</evidence>
<evidence type="ECO:0000256" key="8">
    <source>
        <dbReference type="ARBA" id="ARBA00022679"/>
    </source>
</evidence>
<dbReference type="Pfam" id="PF02749">
    <property type="entry name" value="QRPTase_N"/>
    <property type="match status" value="1"/>
</dbReference>
<keyword evidence="8 12" id="KW-0808">Transferase</keyword>
<keyword evidence="17" id="KW-1185">Reference proteome</keyword>
<dbReference type="UniPathway" id="UPA00253">
    <property type="reaction ID" value="UER00331"/>
</dbReference>
<keyword evidence="7 12" id="KW-0328">Glycosyltransferase</keyword>
<evidence type="ECO:0000256" key="7">
    <source>
        <dbReference type="ARBA" id="ARBA00022676"/>
    </source>
</evidence>
<comment type="pathway">
    <text evidence="2">Cofactor biosynthesis; NAD(+) biosynthesis; nicotinate D-ribonucleotide from quinolinate: step 1/1.</text>
</comment>
<evidence type="ECO:0000256" key="1">
    <source>
        <dbReference type="ARBA" id="ARBA00003237"/>
    </source>
</evidence>
<keyword evidence="6" id="KW-0662">Pyridine nucleotide biosynthesis</keyword>
<dbReference type="InterPro" id="IPR013785">
    <property type="entry name" value="Aldolase_TIM"/>
</dbReference>
<dbReference type="PANTHER" id="PTHR32179:SF3">
    <property type="entry name" value="NICOTINATE-NUCLEOTIDE PYROPHOSPHORYLASE [CARBOXYLATING]"/>
    <property type="match status" value="1"/>
</dbReference>
<dbReference type="PIRSF" id="PIRSF006250">
    <property type="entry name" value="NadC_ModD"/>
    <property type="match status" value="1"/>
</dbReference>
<sequence>MNGIQLESMLKQFFIEDIGEGDLSGEALFSLEERGSFTLLAKESGIFCGKEVLQCGFALIDSSSVVQVNVQDGDAVFPGTTIAEVEGTMQGLLKGERVILNLIQRMSGIATATAEAVKQTAGTRAKICDTRKTTPGLRMLEKYAVKTGGGFNHRRGLYDAVMLKDNHIAFAGGIKQAVAKARTAVGHTVKIEVEIETKQQLTEAVEAGADIIMLDNRTPDEIKQWLPLVPEGIATEASGGIEFDNIRPFAESGVEWISLGALTHSVRALDISAKVLAASLKGEISHVYHGKA</sequence>
<dbReference type="PANTHER" id="PTHR32179">
    <property type="entry name" value="NICOTINATE-NUCLEOTIDE PYROPHOSPHORYLASE [CARBOXYLATING]"/>
    <property type="match status" value="1"/>
</dbReference>
<evidence type="ECO:0000259" key="14">
    <source>
        <dbReference type="Pfam" id="PF01729"/>
    </source>
</evidence>